<dbReference type="OrthoDB" id="9806267at2"/>
<dbReference type="EC" id="3.5.1.28" evidence="2"/>
<evidence type="ECO:0000256" key="3">
    <source>
        <dbReference type="ARBA" id="ARBA00022801"/>
    </source>
</evidence>
<evidence type="ECO:0000313" key="5">
    <source>
        <dbReference type="EMBL" id="SKB96472.1"/>
    </source>
</evidence>
<dbReference type="STRING" id="623280.SAMN05660226_04053"/>
<gene>
    <name evidence="5" type="ORF">SAMN05660226_04053</name>
</gene>
<dbReference type="SMART" id="SM00646">
    <property type="entry name" value="Ami_3"/>
    <property type="match status" value="1"/>
</dbReference>
<sequence length="586" mass="65257">MDYASLFRFIIDFRTTFILIAGWPLMLAAQQAPKLKVAFPTSDSTIVAEGIAFFKGQADPSGMLFLNGNEVQVYRTGMFAAPLHLTEGDNELHVRYIVGSDTVCRRMVVVYKKPAPPQPTSGFAIDDVRLSMEGDLWLQPGDLLQVEMKASPGMKATFYKGIPLFEVDTADAEVAGIYPGEYVIQPSDSLMEQAIRFVLYDETTQQTVTKDSRQRITVLNQSHALTGLTKTNDVPLFYGLGTDRLGGAKMGYLDSLVKLEITGKMNDMYRLRLSEQVQAYVPIDFVRLQQGVHFRPYSLTGSWMVSSDSTNDFIRIGLNERLPYTAIVQHAPTRIVVDIYGAVSNSNWITQKDSLIAIENVWYEQVSKDVFRVYIETKQPQLWGYDVGYSGTQLVIRVKAQPPKLDLGKLRVAVDAGHGGRNRGATGMTGALEKDLNLSMALKLKTALERIGTTVIMTRETDRSFNNGDRLTWLKAQHPDLLISIHCNASVNPLVQGTSTYYRHHAYRPLSRHILAQLRKLGLADFGNVGGFNFALNAPTGFPSALVEVAFLSNPADEERLLDIGFHDEVAERIVDGLRDFLEAVQ</sequence>
<protein>
    <recommendedName>
        <fullName evidence="2">N-acetylmuramoyl-L-alanine amidase</fullName>
        <ecNumber evidence="2">3.5.1.28</ecNumber>
    </recommendedName>
</protein>
<dbReference type="InterPro" id="IPR013783">
    <property type="entry name" value="Ig-like_fold"/>
</dbReference>
<organism evidence="5 6">
    <name type="scientific">Parapedobacter luteus</name>
    <dbReference type="NCBI Taxonomy" id="623280"/>
    <lineage>
        <taxon>Bacteria</taxon>
        <taxon>Pseudomonadati</taxon>
        <taxon>Bacteroidota</taxon>
        <taxon>Sphingobacteriia</taxon>
        <taxon>Sphingobacteriales</taxon>
        <taxon>Sphingobacteriaceae</taxon>
        <taxon>Parapedobacter</taxon>
    </lineage>
</organism>
<dbReference type="PANTHER" id="PTHR30404:SF0">
    <property type="entry name" value="N-ACETYLMURAMOYL-L-ALANINE AMIDASE AMIC"/>
    <property type="match status" value="1"/>
</dbReference>
<dbReference type="AlphaFoldDB" id="A0A1T5FK46"/>
<proteinExistence type="predicted"/>
<dbReference type="RefSeq" id="WP_079718668.1">
    <property type="nucleotide sequence ID" value="NZ_FUYS01000017.1"/>
</dbReference>
<reference evidence="5 6" key="1">
    <citation type="submission" date="2017-02" db="EMBL/GenBank/DDBJ databases">
        <authorList>
            <person name="Peterson S.W."/>
        </authorList>
    </citation>
    <scope>NUCLEOTIDE SEQUENCE [LARGE SCALE GENOMIC DNA]</scope>
    <source>
        <strain evidence="5 6">DSM 22899</strain>
    </source>
</reference>
<comment type="catalytic activity">
    <reaction evidence="1">
        <text>Hydrolyzes the link between N-acetylmuramoyl residues and L-amino acid residues in certain cell-wall glycopeptides.</text>
        <dbReference type="EC" id="3.5.1.28"/>
    </reaction>
</comment>
<accession>A0A1T5FK46</accession>
<dbReference type="Gene3D" id="2.60.40.3500">
    <property type="match status" value="1"/>
</dbReference>
<evidence type="ECO:0000259" key="4">
    <source>
        <dbReference type="SMART" id="SM00646"/>
    </source>
</evidence>
<dbReference type="Proteomes" id="UP000190541">
    <property type="component" value="Unassembled WGS sequence"/>
</dbReference>
<dbReference type="Gene3D" id="2.60.40.10">
    <property type="entry name" value="Immunoglobulins"/>
    <property type="match status" value="1"/>
</dbReference>
<dbReference type="Gene3D" id="3.40.630.40">
    <property type="entry name" value="Zn-dependent exopeptidases"/>
    <property type="match status" value="1"/>
</dbReference>
<dbReference type="SUPFAM" id="SSF53187">
    <property type="entry name" value="Zn-dependent exopeptidases"/>
    <property type="match status" value="1"/>
</dbReference>
<dbReference type="Pfam" id="PF01520">
    <property type="entry name" value="Amidase_3"/>
    <property type="match status" value="1"/>
</dbReference>
<dbReference type="InterPro" id="IPR002508">
    <property type="entry name" value="MurNAc-LAA_cat"/>
</dbReference>
<keyword evidence="6" id="KW-1185">Reference proteome</keyword>
<dbReference type="InterPro" id="IPR050695">
    <property type="entry name" value="N-acetylmuramoyl_amidase_3"/>
</dbReference>
<evidence type="ECO:0000256" key="2">
    <source>
        <dbReference type="ARBA" id="ARBA00011901"/>
    </source>
</evidence>
<dbReference type="GO" id="GO:0030288">
    <property type="term" value="C:outer membrane-bounded periplasmic space"/>
    <property type="evidence" value="ECO:0007669"/>
    <property type="project" value="TreeGrafter"/>
</dbReference>
<dbReference type="GO" id="GO:0009253">
    <property type="term" value="P:peptidoglycan catabolic process"/>
    <property type="evidence" value="ECO:0007669"/>
    <property type="project" value="InterPro"/>
</dbReference>
<feature type="domain" description="MurNAc-LAA" evidence="4">
    <location>
        <begin position="472"/>
        <end position="579"/>
    </location>
</feature>
<evidence type="ECO:0000313" key="6">
    <source>
        <dbReference type="Proteomes" id="UP000190541"/>
    </source>
</evidence>
<evidence type="ECO:0000256" key="1">
    <source>
        <dbReference type="ARBA" id="ARBA00001561"/>
    </source>
</evidence>
<dbReference type="GO" id="GO:0008745">
    <property type="term" value="F:N-acetylmuramoyl-L-alanine amidase activity"/>
    <property type="evidence" value="ECO:0007669"/>
    <property type="project" value="UniProtKB-EC"/>
</dbReference>
<dbReference type="PANTHER" id="PTHR30404">
    <property type="entry name" value="N-ACETYLMURAMOYL-L-ALANINE AMIDASE"/>
    <property type="match status" value="1"/>
</dbReference>
<name>A0A1T5FK46_9SPHI</name>
<dbReference type="EMBL" id="FUYS01000017">
    <property type="protein sequence ID" value="SKB96472.1"/>
    <property type="molecule type" value="Genomic_DNA"/>
</dbReference>
<dbReference type="CDD" id="cd02696">
    <property type="entry name" value="MurNAc-LAA"/>
    <property type="match status" value="1"/>
</dbReference>
<keyword evidence="3" id="KW-0378">Hydrolase</keyword>